<evidence type="ECO:0000256" key="1">
    <source>
        <dbReference type="SAM" id="MobiDB-lite"/>
    </source>
</evidence>
<comment type="caution">
    <text evidence="2">The sequence shown here is derived from an EMBL/GenBank/DDBJ whole genome shotgun (WGS) entry which is preliminary data.</text>
</comment>
<gene>
    <name evidence="2" type="ORF">ARB_03005</name>
</gene>
<keyword evidence="3" id="KW-1185">Reference proteome</keyword>
<reference evidence="3" key="1">
    <citation type="journal article" date="2011" name="Genome Biol.">
        <title>Comparative and functional genomics provide insights into the pathogenicity of dermatophytic fungi.</title>
        <authorList>
            <person name="Burmester A."/>
            <person name="Shelest E."/>
            <person name="Gloeckner G."/>
            <person name="Heddergott C."/>
            <person name="Schindler S."/>
            <person name="Staib P."/>
            <person name="Heidel A."/>
            <person name="Felder M."/>
            <person name="Petzold A."/>
            <person name="Szafranski K."/>
            <person name="Feuermann M."/>
            <person name="Pedruzzi I."/>
            <person name="Priebe S."/>
            <person name="Groth M."/>
            <person name="Winkler R."/>
            <person name="Li W."/>
            <person name="Kniemeyer O."/>
            <person name="Schroeckh V."/>
            <person name="Hertweck C."/>
            <person name="Hube B."/>
            <person name="White T.C."/>
            <person name="Platzer M."/>
            <person name="Guthke R."/>
            <person name="Heitman J."/>
            <person name="Woestemeyer J."/>
            <person name="Zipfel P.F."/>
            <person name="Monod M."/>
            <person name="Brakhage A.A."/>
        </authorList>
    </citation>
    <scope>NUCLEOTIDE SEQUENCE [LARGE SCALE GENOMIC DNA]</scope>
    <source>
        <strain evidence="3">ATCC MYA-4681 / CBS 112371</strain>
    </source>
</reference>
<accession>D4B3G7</accession>
<evidence type="ECO:0000313" key="2">
    <source>
        <dbReference type="EMBL" id="EFE29665.1"/>
    </source>
</evidence>
<dbReference type="EMBL" id="ABSU01000034">
    <property type="protein sequence ID" value="EFE29665.1"/>
    <property type="molecule type" value="Genomic_DNA"/>
</dbReference>
<proteinExistence type="predicted"/>
<sequence>MICMVKQTMIGVVERNSPSGELKKNGQQAEITPWARKTWIKEDGNKEDRKKAAREPSR</sequence>
<dbReference type="RefSeq" id="XP_003010305.1">
    <property type="nucleotide sequence ID" value="XM_003010259.1"/>
</dbReference>
<protein>
    <submittedName>
        <fullName evidence="2">Uncharacterized protein</fullName>
    </submittedName>
</protein>
<dbReference type="KEGG" id="abe:ARB_03005"/>
<organism evidence="2 3">
    <name type="scientific">Arthroderma benhamiae (strain ATCC MYA-4681 / CBS 112371)</name>
    <name type="common">Trichophyton mentagrophytes</name>
    <dbReference type="NCBI Taxonomy" id="663331"/>
    <lineage>
        <taxon>Eukaryota</taxon>
        <taxon>Fungi</taxon>
        <taxon>Dikarya</taxon>
        <taxon>Ascomycota</taxon>
        <taxon>Pezizomycotina</taxon>
        <taxon>Eurotiomycetes</taxon>
        <taxon>Eurotiomycetidae</taxon>
        <taxon>Onygenales</taxon>
        <taxon>Arthrodermataceae</taxon>
        <taxon>Trichophyton</taxon>
    </lineage>
</organism>
<feature type="compositionally biased region" description="Basic and acidic residues" evidence="1">
    <location>
        <begin position="39"/>
        <end position="58"/>
    </location>
</feature>
<evidence type="ECO:0000313" key="3">
    <source>
        <dbReference type="Proteomes" id="UP000008866"/>
    </source>
</evidence>
<dbReference type="GeneID" id="9525574"/>
<dbReference type="Proteomes" id="UP000008866">
    <property type="component" value="Unassembled WGS sequence"/>
</dbReference>
<dbReference type="AlphaFoldDB" id="D4B3G7"/>
<name>D4B3G7_ARTBC</name>
<dbReference type="HOGENOM" id="CLU_2978704_0_0_1"/>
<feature type="region of interest" description="Disordered" evidence="1">
    <location>
        <begin position="38"/>
        <end position="58"/>
    </location>
</feature>